<keyword evidence="5" id="KW-1185">Reference proteome</keyword>
<dbReference type="OrthoDB" id="9806903at2"/>
<dbReference type="InterPro" id="IPR025330">
    <property type="entry name" value="DUF4236"/>
</dbReference>
<keyword evidence="2" id="KW-0472">Membrane</keyword>
<feature type="transmembrane region" description="Helical" evidence="2">
    <location>
        <begin position="152"/>
        <end position="173"/>
    </location>
</feature>
<dbReference type="AlphaFoldDB" id="A0A2U3I425"/>
<feature type="transmembrane region" description="Helical" evidence="2">
    <location>
        <begin position="128"/>
        <end position="146"/>
    </location>
</feature>
<dbReference type="Proteomes" id="UP000238169">
    <property type="component" value="Unassembled WGS sequence"/>
</dbReference>
<feature type="domain" description="DUF4236" evidence="3">
    <location>
        <begin position="3"/>
        <end position="53"/>
    </location>
</feature>
<keyword evidence="2" id="KW-1133">Transmembrane helix</keyword>
<evidence type="ECO:0000313" key="4">
    <source>
        <dbReference type="EMBL" id="SPB14870.1"/>
    </source>
</evidence>
<accession>A0A2U3I425</accession>
<sequence>MGLSFRKSVKAGPFRFNLSGSGVGVSVGVPGFRIGTGPRGNYVSMSGGGFTYRTSLGSRNPRPAPLPQPTPRSSEDAEPRQGQRFIPSGSATVAPLEVIQSADIRQLSDTDSADLVEEINTKRSKFAVWYWPLLLLAALWLKVLQADGDPNTVLVGVLAVLSIVVGIGCFWLYMWDEARRSIVLFFDFDDSAAQTYEHVLSAFEELRSCRASWRILASGRVLDGRYNAGAGETLKRKTASLGTGGVKHVKCNIDVPWLSAGSNTFYFYPDRIFIVSGKQVAVCTYELLGVGARLTRFIETDGVPSDSQVVGQTWRFVNKNGSPDRRFKDNRQIPIAQYEELQLSSAQGIQELYQFSRVGTAGSFADSLSQLGRYGQSSASASIGRRVRI</sequence>
<dbReference type="RefSeq" id="WP_106854540.1">
    <property type="nucleotide sequence ID" value="NZ_OGTP01000005.1"/>
</dbReference>
<evidence type="ECO:0000313" key="5">
    <source>
        <dbReference type="Proteomes" id="UP000238169"/>
    </source>
</evidence>
<dbReference type="EMBL" id="OGTP01000005">
    <property type="protein sequence ID" value="SPB14870.1"/>
    <property type="molecule type" value="Genomic_DNA"/>
</dbReference>
<name>A0A2U3I425_9BURK</name>
<gene>
    <name evidence="4" type="ORF">NOV72_02101</name>
</gene>
<feature type="region of interest" description="Disordered" evidence="1">
    <location>
        <begin position="53"/>
        <end position="87"/>
    </location>
</feature>
<protein>
    <recommendedName>
        <fullName evidence="3">DUF4236 domain-containing protein</fullName>
    </recommendedName>
</protein>
<proteinExistence type="predicted"/>
<organism evidence="4 5">
    <name type="scientific">Caballeronia novacaledonica</name>
    <dbReference type="NCBI Taxonomy" id="1544861"/>
    <lineage>
        <taxon>Bacteria</taxon>
        <taxon>Pseudomonadati</taxon>
        <taxon>Pseudomonadota</taxon>
        <taxon>Betaproteobacteria</taxon>
        <taxon>Burkholderiales</taxon>
        <taxon>Burkholderiaceae</taxon>
        <taxon>Caballeronia</taxon>
    </lineage>
</organism>
<evidence type="ECO:0000259" key="3">
    <source>
        <dbReference type="Pfam" id="PF14020"/>
    </source>
</evidence>
<keyword evidence="2" id="KW-0812">Transmembrane</keyword>
<evidence type="ECO:0000256" key="1">
    <source>
        <dbReference type="SAM" id="MobiDB-lite"/>
    </source>
</evidence>
<reference evidence="5" key="1">
    <citation type="submission" date="2018-01" db="EMBL/GenBank/DDBJ databases">
        <authorList>
            <person name="Peeters C."/>
        </authorList>
    </citation>
    <scope>NUCLEOTIDE SEQUENCE [LARGE SCALE GENOMIC DNA]</scope>
</reference>
<dbReference type="Pfam" id="PF14020">
    <property type="entry name" value="DUF4236"/>
    <property type="match status" value="1"/>
</dbReference>
<evidence type="ECO:0000256" key="2">
    <source>
        <dbReference type="SAM" id="Phobius"/>
    </source>
</evidence>